<gene>
    <name evidence="2" type="ORF">GRI94_07365</name>
</gene>
<keyword evidence="1" id="KW-0175">Coiled coil</keyword>
<evidence type="ECO:0000313" key="3">
    <source>
        <dbReference type="Proteomes" id="UP000446786"/>
    </source>
</evidence>
<protein>
    <submittedName>
        <fullName evidence="2">Uncharacterized protein</fullName>
    </submittedName>
</protein>
<dbReference type="Proteomes" id="UP000446786">
    <property type="component" value="Unassembled WGS sequence"/>
</dbReference>
<evidence type="ECO:0000313" key="2">
    <source>
        <dbReference type="EMBL" id="MXP31639.1"/>
    </source>
</evidence>
<accession>A0A845AQA6</accession>
<dbReference type="AlphaFoldDB" id="A0A845AQA6"/>
<evidence type="ECO:0000256" key="1">
    <source>
        <dbReference type="SAM" id="Coils"/>
    </source>
</evidence>
<reference evidence="2 3" key="1">
    <citation type="submission" date="2019-12" db="EMBL/GenBank/DDBJ databases">
        <title>Genomic-based taxomic classification of the family Erythrobacteraceae.</title>
        <authorList>
            <person name="Xu L."/>
        </authorList>
    </citation>
    <scope>NUCLEOTIDE SEQUENCE [LARGE SCALE GENOMIC DNA]</scope>
    <source>
        <strain evidence="2 3">JCM 16677</strain>
    </source>
</reference>
<name>A0A845AQA6_9SPHN</name>
<comment type="caution">
    <text evidence="2">The sequence shown here is derived from an EMBL/GenBank/DDBJ whole genome shotgun (WGS) entry which is preliminary data.</text>
</comment>
<proteinExistence type="predicted"/>
<dbReference type="EMBL" id="WTYE01000001">
    <property type="protein sequence ID" value="MXP31639.1"/>
    <property type="molecule type" value="Genomic_DNA"/>
</dbReference>
<keyword evidence="3" id="KW-1185">Reference proteome</keyword>
<dbReference type="OrthoDB" id="7391128at2"/>
<dbReference type="RefSeq" id="WP_160779063.1">
    <property type="nucleotide sequence ID" value="NZ_BAAAZF010000001.1"/>
</dbReference>
<feature type="coiled-coil region" evidence="1">
    <location>
        <begin position="31"/>
        <end position="58"/>
    </location>
</feature>
<organism evidence="2 3">
    <name type="scientific">Parerythrobacter jejuensis</name>
    <dbReference type="NCBI Taxonomy" id="795812"/>
    <lineage>
        <taxon>Bacteria</taxon>
        <taxon>Pseudomonadati</taxon>
        <taxon>Pseudomonadota</taxon>
        <taxon>Alphaproteobacteria</taxon>
        <taxon>Sphingomonadales</taxon>
        <taxon>Erythrobacteraceae</taxon>
        <taxon>Parerythrobacter</taxon>
    </lineage>
</organism>
<sequence>MMVGGSRLRQIGWAMALGVVFALFIALTFRVNAVKSEVVRAERQIVSLKRETMRLETEFQTRANQQQLANWNAVDFGYVAPRADQYLENERQLARLGEPTAPGAPAPIRVARSPSSGDFPALVSPLTGKPVEATPVAVTDEANEATATDNAPEEPQISLAERLGMTVDLAPAAPDFTPAAQVAE</sequence>